<accession>A0A4R1K409</accession>
<evidence type="ECO:0000256" key="1">
    <source>
        <dbReference type="ARBA" id="ARBA00004401"/>
    </source>
</evidence>
<evidence type="ECO:0000256" key="7">
    <source>
        <dbReference type="ARBA" id="ARBA00024197"/>
    </source>
</evidence>
<evidence type="ECO:0000259" key="10">
    <source>
        <dbReference type="Pfam" id="PF09976"/>
    </source>
</evidence>
<organism evidence="11 12">
    <name type="scientific">Celerinatantimonas diazotrophica</name>
    <dbReference type="NCBI Taxonomy" id="412034"/>
    <lineage>
        <taxon>Bacteria</taxon>
        <taxon>Pseudomonadati</taxon>
        <taxon>Pseudomonadota</taxon>
        <taxon>Gammaproteobacteria</taxon>
        <taxon>Celerinatantimonadaceae</taxon>
        <taxon>Celerinatantimonas</taxon>
    </lineage>
</organism>
<dbReference type="AlphaFoldDB" id="A0A4R1K409"/>
<evidence type="ECO:0000256" key="6">
    <source>
        <dbReference type="ARBA" id="ARBA00023186"/>
    </source>
</evidence>
<proteinExistence type="inferred from homology"/>
<evidence type="ECO:0000313" key="12">
    <source>
        <dbReference type="Proteomes" id="UP000295565"/>
    </source>
</evidence>
<dbReference type="EMBL" id="SMGD01000011">
    <property type="protein sequence ID" value="TCK58832.1"/>
    <property type="molecule type" value="Genomic_DNA"/>
</dbReference>
<sequence>MEIYSTEEQQEQAIIGFLQRYWIALVAVIIIVIAASVGWFLYQDHQNNTALQASTAFEAIMKSSSDDKVVQLQSFIDKYPNAKSYPYMARMVLAKLFVNNNKYQQAADALSVVAQKADEPLRSLAMLRLARVQLALKKDQAALATLNGITGKPYKGSVEALKGDVYVAKGNIGEARDAYQQAIADGDGSDPSLQLKLDNLAGE</sequence>
<evidence type="ECO:0000256" key="8">
    <source>
        <dbReference type="ARBA" id="ARBA00024235"/>
    </source>
</evidence>
<keyword evidence="6" id="KW-0143">Chaperone</keyword>
<evidence type="ECO:0000256" key="4">
    <source>
        <dbReference type="ARBA" id="ARBA00022989"/>
    </source>
</evidence>
<dbReference type="Pfam" id="PF09976">
    <property type="entry name" value="TPR_21"/>
    <property type="match status" value="1"/>
</dbReference>
<dbReference type="SUPFAM" id="SSF48452">
    <property type="entry name" value="TPR-like"/>
    <property type="match status" value="1"/>
</dbReference>
<dbReference type="PANTHER" id="PTHR38035:SF1">
    <property type="entry name" value="ANCILLARY SECYEG TRANSLOCON SUBUNIT"/>
    <property type="match status" value="1"/>
</dbReference>
<dbReference type="Proteomes" id="UP000295565">
    <property type="component" value="Unassembled WGS sequence"/>
</dbReference>
<evidence type="ECO:0000256" key="5">
    <source>
        <dbReference type="ARBA" id="ARBA00023136"/>
    </source>
</evidence>
<evidence type="ECO:0000256" key="2">
    <source>
        <dbReference type="ARBA" id="ARBA00022475"/>
    </source>
</evidence>
<dbReference type="InterPro" id="IPR011990">
    <property type="entry name" value="TPR-like_helical_dom_sf"/>
</dbReference>
<evidence type="ECO:0000313" key="11">
    <source>
        <dbReference type="EMBL" id="TCK58832.1"/>
    </source>
</evidence>
<dbReference type="GO" id="GO:0005886">
    <property type="term" value="C:plasma membrane"/>
    <property type="evidence" value="ECO:0007669"/>
    <property type="project" value="UniProtKB-SubCell"/>
</dbReference>
<keyword evidence="4 9" id="KW-1133">Transmembrane helix</keyword>
<feature type="domain" description="Ancillary SecYEG translocon subunit/Cell division coordinator CpoB TPR" evidence="10">
    <location>
        <begin position="17"/>
        <end position="201"/>
    </location>
</feature>
<keyword evidence="3 9" id="KW-0812">Transmembrane</keyword>
<evidence type="ECO:0000256" key="3">
    <source>
        <dbReference type="ARBA" id="ARBA00022692"/>
    </source>
</evidence>
<gene>
    <name evidence="11" type="ORF">EV690_0981</name>
</gene>
<dbReference type="PIRSF" id="PIRSF006170">
    <property type="entry name" value="YfgM"/>
    <property type="match status" value="1"/>
</dbReference>
<dbReference type="InterPro" id="IPR026039">
    <property type="entry name" value="YfgM"/>
</dbReference>
<comment type="subcellular location">
    <subcellularLocation>
        <location evidence="1">Cell membrane</location>
        <topology evidence="1">Single-pass type II membrane protein</topology>
    </subcellularLocation>
</comment>
<keyword evidence="12" id="KW-1185">Reference proteome</keyword>
<name>A0A4R1K409_9GAMM</name>
<comment type="caution">
    <text evidence="11">The sequence shown here is derived from an EMBL/GenBank/DDBJ whole genome shotgun (WGS) entry which is preliminary data.</text>
</comment>
<dbReference type="InterPro" id="IPR018704">
    <property type="entry name" value="SecYEG/CpoB_TPR"/>
</dbReference>
<dbReference type="PANTHER" id="PTHR38035">
    <property type="entry name" value="UPF0070 PROTEIN YFGM"/>
    <property type="match status" value="1"/>
</dbReference>
<evidence type="ECO:0000256" key="9">
    <source>
        <dbReference type="SAM" id="Phobius"/>
    </source>
</evidence>
<comment type="similarity">
    <text evidence="7">Belongs to the YfgM family.</text>
</comment>
<dbReference type="Gene3D" id="1.25.40.10">
    <property type="entry name" value="Tetratricopeptide repeat domain"/>
    <property type="match status" value="1"/>
</dbReference>
<feature type="transmembrane region" description="Helical" evidence="9">
    <location>
        <begin position="21"/>
        <end position="42"/>
    </location>
</feature>
<protein>
    <recommendedName>
        <fullName evidence="8">Ancillary SecYEG translocon subunit</fullName>
    </recommendedName>
</protein>
<dbReference type="OrthoDB" id="9789675at2"/>
<dbReference type="RefSeq" id="WP_131911783.1">
    <property type="nucleotide sequence ID" value="NZ_OU594967.1"/>
</dbReference>
<reference evidence="11 12" key="1">
    <citation type="submission" date="2019-03" db="EMBL/GenBank/DDBJ databases">
        <title>Genomic Encyclopedia of Type Strains, Phase IV (KMG-IV): sequencing the most valuable type-strain genomes for metagenomic binning, comparative biology and taxonomic classification.</title>
        <authorList>
            <person name="Goeker M."/>
        </authorList>
    </citation>
    <scope>NUCLEOTIDE SEQUENCE [LARGE SCALE GENOMIC DNA]</scope>
    <source>
        <strain evidence="11 12">DSM 18577</strain>
    </source>
</reference>
<dbReference type="GO" id="GO:0044877">
    <property type="term" value="F:protein-containing complex binding"/>
    <property type="evidence" value="ECO:0007669"/>
    <property type="project" value="InterPro"/>
</dbReference>
<keyword evidence="5 9" id="KW-0472">Membrane</keyword>
<keyword evidence="2" id="KW-1003">Cell membrane</keyword>